<protein>
    <submittedName>
        <fullName evidence="5">SET domain-containing protein</fullName>
    </submittedName>
</protein>
<accession>A0A0N4V4G8</accession>
<feature type="domain" description="Transcriptional adapter 2-alpha/beta-like" evidence="2">
    <location>
        <begin position="296"/>
        <end position="371"/>
    </location>
</feature>
<evidence type="ECO:0000313" key="3">
    <source>
        <dbReference type="EMBL" id="VDD89954.1"/>
    </source>
</evidence>
<dbReference type="GO" id="GO:0006338">
    <property type="term" value="P:chromatin remodeling"/>
    <property type="evidence" value="ECO:0007669"/>
    <property type="project" value="TreeGrafter"/>
</dbReference>
<gene>
    <name evidence="3" type="ORF">EVEC_LOCUS4705</name>
</gene>
<evidence type="ECO:0000259" key="2">
    <source>
        <dbReference type="Pfam" id="PF22941"/>
    </source>
</evidence>
<dbReference type="Pfam" id="PF22941">
    <property type="entry name" value="TADA2A-like_3rd"/>
    <property type="match status" value="1"/>
</dbReference>
<evidence type="ECO:0000313" key="5">
    <source>
        <dbReference type="WBParaSite" id="EVEC_0000502101-mRNA-1"/>
    </source>
</evidence>
<dbReference type="Proteomes" id="UP000274131">
    <property type="component" value="Unassembled WGS sequence"/>
</dbReference>
<evidence type="ECO:0000313" key="4">
    <source>
        <dbReference type="Proteomes" id="UP000274131"/>
    </source>
</evidence>
<dbReference type="EMBL" id="UXUI01007935">
    <property type="protein sequence ID" value="VDD89954.1"/>
    <property type="molecule type" value="Genomic_DNA"/>
</dbReference>
<organism evidence="5">
    <name type="scientific">Enterobius vermicularis</name>
    <name type="common">Human pinworm</name>
    <dbReference type="NCBI Taxonomy" id="51028"/>
    <lineage>
        <taxon>Eukaryota</taxon>
        <taxon>Metazoa</taxon>
        <taxon>Ecdysozoa</taxon>
        <taxon>Nematoda</taxon>
        <taxon>Chromadorea</taxon>
        <taxon>Rhabditida</taxon>
        <taxon>Spirurina</taxon>
        <taxon>Oxyuridomorpha</taxon>
        <taxon>Oxyuroidea</taxon>
        <taxon>Oxyuridae</taxon>
        <taxon>Enterobius</taxon>
    </lineage>
</organism>
<dbReference type="STRING" id="51028.A0A0N4V4G8"/>
<reference evidence="5" key="1">
    <citation type="submission" date="2017-02" db="UniProtKB">
        <authorList>
            <consortium name="WormBaseParasite"/>
        </authorList>
    </citation>
    <scope>IDENTIFICATION</scope>
</reference>
<evidence type="ECO:0000256" key="1">
    <source>
        <dbReference type="SAM" id="MobiDB-lite"/>
    </source>
</evidence>
<keyword evidence="4" id="KW-1185">Reference proteome</keyword>
<dbReference type="WBParaSite" id="EVEC_0000502101-mRNA-1">
    <property type="protein sequence ID" value="EVEC_0000502101-mRNA-1"/>
    <property type="gene ID" value="EVEC_0000502101"/>
</dbReference>
<dbReference type="GO" id="GO:0003713">
    <property type="term" value="F:transcription coactivator activity"/>
    <property type="evidence" value="ECO:0007669"/>
    <property type="project" value="TreeGrafter"/>
</dbReference>
<dbReference type="PANTHER" id="PTHR12374:SF63">
    <property type="entry name" value="TRANSCRIPTIONAL ADAPTER 2-BETA"/>
    <property type="match status" value="1"/>
</dbReference>
<feature type="region of interest" description="Disordered" evidence="1">
    <location>
        <begin position="155"/>
        <end position="196"/>
    </location>
</feature>
<dbReference type="PANTHER" id="PTHR12374">
    <property type="entry name" value="TRANSCRIPTIONAL ADAPTOR 2 ADA2 -RELATED"/>
    <property type="match status" value="1"/>
</dbReference>
<reference evidence="3 4" key="2">
    <citation type="submission" date="2018-10" db="EMBL/GenBank/DDBJ databases">
        <authorList>
            <consortium name="Pathogen Informatics"/>
        </authorList>
    </citation>
    <scope>NUCLEOTIDE SEQUENCE [LARGE SCALE GENOMIC DNA]</scope>
</reference>
<dbReference type="GO" id="GO:0006357">
    <property type="term" value="P:regulation of transcription by RNA polymerase II"/>
    <property type="evidence" value="ECO:0007669"/>
    <property type="project" value="TreeGrafter"/>
</dbReference>
<proteinExistence type="predicted"/>
<dbReference type="InterPro" id="IPR055141">
    <property type="entry name" value="TADA2A_B-like_dom"/>
</dbReference>
<dbReference type="AlphaFoldDB" id="A0A0N4V4G8"/>
<dbReference type="OrthoDB" id="270417at2759"/>
<dbReference type="GO" id="GO:0070461">
    <property type="term" value="C:SAGA-type complex"/>
    <property type="evidence" value="ECO:0007669"/>
    <property type="project" value="TreeGrafter"/>
</dbReference>
<sequence>MLRFDEHFIRGPLGRHAGSNKYWPHIDDRTGALCTNQGRQATGPSEWQYIVDGIKDLDEEINIDEPSWIEEVKSKFQQFMEDYERKQTVSAVPESFMANGICEKASLRFDLNTVLAGPPVNVKFYQMNPGLGKRSKRIISSSSEEIEPAVVKRKWSGTESNESTEIGVASPASRREISSSRKRSFVPLGMQSSDEEELEETLMSDEKSCTLSLPNDVVVSQRQAKKKSGKKKPSRHNMKRRIQEVEEAQEHLTVCIEEDDKKRLRDFLSAAFFNVQQSLPGTSGKVLKAKSDDLQLLGYWPGRDDYDIEQNNDAERLISQIVINPGSGFDEQFENAVKLASIRSYNLVLAARNASKRMIREHGLVNLFFDKIMNVGSESKYRGYSFNKQYYTKQRFRKHYADFLKPVHQVTLKSELEELIDSLAARDTLAARVKELQKLKDAGNTVLPGHLKTDLDNIKIVKRKRKTFNSLRRKGILKYNRYKRWTQKHAESDE</sequence>
<dbReference type="GO" id="GO:0005634">
    <property type="term" value="C:nucleus"/>
    <property type="evidence" value="ECO:0007669"/>
    <property type="project" value="TreeGrafter"/>
</dbReference>
<name>A0A0N4V4G8_ENTVE</name>
<dbReference type="GO" id="GO:0003682">
    <property type="term" value="F:chromatin binding"/>
    <property type="evidence" value="ECO:0007669"/>
    <property type="project" value="TreeGrafter"/>
</dbReference>